<keyword evidence="4" id="KW-1185">Reference proteome</keyword>
<dbReference type="PANTHER" id="PTHR30469">
    <property type="entry name" value="MULTIDRUG RESISTANCE PROTEIN MDTA"/>
    <property type="match status" value="1"/>
</dbReference>
<evidence type="ECO:0000313" key="3">
    <source>
        <dbReference type="EMBL" id="QJF52301.1"/>
    </source>
</evidence>
<dbReference type="GO" id="GO:1990281">
    <property type="term" value="C:efflux pump complex"/>
    <property type="evidence" value="ECO:0007669"/>
    <property type="project" value="TreeGrafter"/>
</dbReference>
<dbReference type="InterPro" id="IPR058625">
    <property type="entry name" value="MdtA-like_BSH"/>
</dbReference>
<dbReference type="GO" id="GO:0015562">
    <property type="term" value="F:efflux transmembrane transporter activity"/>
    <property type="evidence" value="ECO:0007669"/>
    <property type="project" value="TreeGrafter"/>
</dbReference>
<proteinExistence type="predicted"/>
<evidence type="ECO:0000313" key="4">
    <source>
        <dbReference type="Proteomes" id="UP000503308"/>
    </source>
</evidence>
<dbReference type="EMBL" id="CP048788">
    <property type="protein sequence ID" value="QJF52301.1"/>
    <property type="molecule type" value="Genomic_DNA"/>
</dbReference>
<dbReference type="KEGG" id="rpon:G3256_14510"/>
<feature type="domain" description="Multidrug resistance protein MdtA-like barrel-sandwich hybrid" evidence="2">
    <location>
        <begin position="76"/>
        <end position="259"/>
    </location>
</feature>
<dbReference type="Gene3D" id="1.10.287.470">
    <property type="entry name" value="Helix hairpin bin"/>
    <property type="match status" value="1"/>
</dbReference>
<dbReference type="Gene3D" id="2.40.30.170">
    <property type="match status" value="1"/>
</dbReference>
<dbReference type="PANTHER" id="PTHR30469:SF29">
    <property type="entry name" value="BLR2860 PROTEIN"/>
    <property type="match status" value="1"/>
</dbReference>
<dbReference type="Proteomes" id="UP000503308">
    <property type="component" value="Chromosome"/>
</dbReference>
<name>A0A858SXV6_9RHOB</name>
<sequence>MRFLRQSMIGLFLASVTLGLLVWAAQMIVGALEVRFADAPDAPPARERVFAVSLVQAESETITPVLRAFGEISARRTLELRAATGGRIIELSDSFEDGGTVQAGDVLLRIDPADAEAEVARLSADLADAQAETREAARSLTLAQDDERAAEEQAGLRERAFARQTDLAQRGVGSAAATETAELAAAAARAVVISRRQSVTQAEARVDLSATRLSRAQIALEDARRELADTTVTAPFAGTLSETAVVAGGLVSEGERLADLVDPDDLEVAFRISTAQYARLLGPSGDLFRAPVTVSLDVTGVDLTATGRISRVSAGPGEGQTGRLLFARLGRAPGFRPGDFATVEIAEQPLEDVIRLPATALDSAGELLVVSEDNRLAAFPVEVLRRQDDDVLVRAPGLVGQNVVRGRTPLLGPGVSVRTHQPLAGRDDQAALTPSATGGAPG</sequence>
<evidence type="ECO:0000259" key="2">
    <source>
        <dbReference type="Pfam" id="PF25917"/>
    </source>
</evidence>
<organism evidence="3 4">
    <name type="scientific">Roseobacter ponti</name>
    <dbReference type="NCBI Taxonomy" id="1891787"/>
    <lineage>
        <taxon>Bacteria</taxon>
        <taxon>Pseudomonadati</taxon>
        <taxon>Pseudomonadota</taxon>
        <taxon>Alphaproteobacteria</taxon>
        <taxon>Rhodobacterales</taxon>
        <taxon>Roseobacteraceae</taxon>
        <taxon>Roseobacter</taxon>
    </lineage>
</organism>
<evidence type="ECO:0000256" key="1">
    <source>
        <dbReference type="SAM" id="MobiDB-lite"/>
    </source>
</evidence>
<dbReference type="Pfam" id="PF25917">
    <property type="entry name" value="BSH_RND"/>
    <property type="match status" value="1"/>
</dbReference>
<accession>A0A858SXV6</accession>
<reference evidence="3 4" key="1">
    <citation type="submission" date="2020-02" db="EMBL/GenBank/DDBJ databases">
        <title>Genome sequence of Roseobacter ponti.</title>
        <authorList>
            <person name="Hollensteiner J."/>
            <person name="Schneider D."/>
            <person name="Poehlein A."/>
            <person name="Daniel R."/>
        </authorList>
    </citation>
    <scope>NUCLEOTIDE SEQUENCE [LARGE SCALE GENOMIC DNA]</scope>
    <source>
        <strain evidence="3 4">DSM 106830</strain>
    </source>
</reference>
<dbReference type="SUPFAM" id="SSF111369">
    <property type="entry name" value="HlyD-like secretion proteins"/>
    <property type="match status" value="1"/>
</dbReference>
<dbReference type="Gene3D" id="2.40.50.100">
    <property type="match status" value="1"/>
</dbReference>
<protein>
    <submittedName>
        <fullName evidence="3">HlyD family efflux transporter periplasmic adaptor subunit</fullName>
    </submittedName>
</protein>
<gene>
    <name evidence="3" type="ORF">G3256_14510</name>
</gene>
<dbReference type="AlphaFoldDB" id="A0A858SXV6"/>
<feature type="region of interest" description="Disordered" evidence="1">
    <location>
        <begin position="412"/>
        <end position="442"/>
    </location>
</feature>
<dbReference type="Gene3D" id="2.40.420.20">
    <property type="match status" value="1"/>
</dbReference>